<evidence type="ECO:0000256" key="10">
    <source>
        <dbReference type="ARBA" id="ARBA00023136"/>
    </source>
</evidence>
<dbReference type="FunFam" id="1.10.287.130:FF:000001">
    <property type="entry name" value="Two-component sensor histidine kinase"/>
    <property type="match status" value="1"/>
</dbReference>
<dbReference type="SMART" id="SM00387">
    <property type="entry name" value="HATPase_c"/>
    <property type="match status" value="1"/>
</dbReference>
<keyword evidence="7 13" id="KW-0418">Kinase</keyword>
<feature type="domain" description="HAMP" evidence="12">
    <location>
        <begin position="173"/>
        <end position="226"/>
    </location>
</feature>
<keyword evidence="4" id="KW-0597">Phosphoprotein</keyword>
<dbReference type="Pfam" id="PF00672">
    <property type="entry name" value="HAMP"/>
    <property type="match status" value="1"/>
</dbReference>
<dbReference type="InterPro" id="IPR003661">
    <property type="entry name" value="HisK_dim/P_dom"/>
</dbReference>
<evidence type="ECO:0000259" key="11">
    <source>
        <dbReference type="PROSITE" id="PS50109"/>
    </source>
</evidence>
<comment type="subcellular location">
    <subcellularLocation>
        <location evidence="2">Membrane</location>
    </subcellularLocation>
</comment>
<evidence type="ECO:0000313" key="14">
    <source>
        <dbReference type="Proteomes" id="UP000294498"/>
    </source>
</evidence>
<gene>
    <name evidence="13" type="ORF">EDB95_4289</name>
</gene>
<evidence type="ECO:0000256" key="9">
    <source>
        <dbReference type="ARBA" id="ARBA00023012"/>
    </source>
</evidence>
<dbReference type="SMART" id="SM00304">
    <property type="entry name" value="HAMP"/>
    <property type="match status" value="1"/>
</dbReference>
<dbReference type="InterPro" id="IPR004358">
    <property type="entry name" value="Sig_transdc_His_kin-like_C"/>
</dbReference>
<evidence type="ECO:0000256" key="8">
    <source>
        <dbReference type="ARBA" id="ARBA00022989"/>
    </source>
</evidence>
<dbReference type="InterPro" id="IPR003594">
    <property type="entry name" value="HATPase_dom"/>
</dbReference>
<dbReference type="CDD" id="cd00082">
    <property type="entry name" value="HisKA"/>
    <property type="match status" value="1"/>
</dbReference>
<name>A0A4R8DGF8_9BACT</name>
<accession>A0A4R8DGF8</accession>
<sequence length="454" mass="50298">MLFVLLVSGIIALLAASVYYLFALERREAFRAHLKSRANYSAQLYDLLGDSAYARLSGMDSSLSAGFLPRRTIALFQAGEPPVFQFQGKDTQRFALDPQTLQAVGRTGEAFFTLDTREAIALKRRAGGKEVIVAVAARDVEGLARLDELLKILLGSLPVSVLLTAIAGSIFARRLIRPVTTIIREVNDLSSDNLAHRIDAGDNKDELSQLADTFNRLLDRLQESFDMQRRFIANASHELSTPLTSISSQLEVALQRERGGAEYKQVLLSVHEDVIQLRRLTRSLLELAKADTSGGMELTGVRVDEVLLKVASDMGQLRRQYIVDLHFGEFPEDEPDCLVFGSYELLYSAFRNVVENGCKYAADHTVEVHLYYARQGISVCVTTNGNPINEEDYDKIFQPFFRGGTAGDYSGWGLGLTLARSIIRLHKGTIEVTGDRDLRSTTFIVTLPPSSAKV</sequence>
<dbReference type="SMART" id="SM00388">
    <property type="entry name" value="HisKA"/>
    <property type="match status" value="1"/>
</dbReference>
<evidence type="ECO:0000313" key="13">
    <source>
        <dbReference type="EMBL" id="TDW96458.1"/>
    </source>
</evidence>
<evidence type="ECO:0000256" key="2">
    <source>
        <dbReference type="ARBA" id="ARBA00004370"/>
    </source>
</evidence>
<evidence type="ECO:0000259" key="12">
    <source>
        <dbReference type="PROSITE" id="PS50885"/>
    </source>
</evidence>
<dbReference type="InterPro" id="IPR003660">
    <property type="entry name" value="HAMP_dom"/>
</dbReference>
<keyword evidence="9" id="KW-0902">Two-component regulatory system</keyword>
<organism evidence="13 14">
    <name type="scientific">Dinghuibacter silviterrae</name>
    <dbReference type="NCBI Taxonomy" id="1539049"/>
    <lineage>
        <taxon>Bacteria</taxon>
        <taxon>Pseudomonadati</taxon>
        <taxon>Bacteroidota</taxon>
        <taxon>Chitinophagia</taxon>
        <taxon>Chitinophagales</taxon>
        <taxon>Chitinophagaceae</taxon>
        <taxon>Dinghuibacter</taxon>
    </lineage>
</organism>
<reference evidence="13 14" key="1">
    <citation type="submission" date="2019-03" db="EMBL/GenBank/DDBJ databases">
        <title>Genomic Encyclopedia of Type Strains, Phase IV (KMG-IV): sequencing the most valuable type-strain genomes for metagenomic binning, comparative biology and taxonomic classification.</title>
        <authorList>
            <person name="Goeker M."/>
        </authorList>
    </citation>
    <scope>NUCLEOTIDE SEQUENCE [LARGE SCALE GENOMIC DNA]</scope>
    <source>
        <strain evidence="13 14">DSM 100059</strain>
    </source>
</reference>
<dbReference type="EC" id="2.7.13.3" evidence="3"/>
<dbReference type="PANTHER" id="PTHR45436">
    <property type="entry name" value="SENSOR HISTIDINE KINASE YKOH"/>
    <property type="match status" value="1"/>
</dbReference>
<dbReference type="Proteomes" id="UP000294498">
    <property type="component" value="Unassembled WGS sequence"/>
</dbReference>
<protein>
    <recommendedName>
        <fullName evidence="3">histidine kinase</fullName>
        <ecNumber evidence="3">2.7.13.3</ecNumber>
    </recommendedName>
</protein>
<dbReference type="GO" id="GO:0005886">
    <property type="term" value="C:plasma membrane"/>
    <property type="evidence" value="ECO:0007669"/>
    <property type="project" value="TreeGrafter"/>
</dbReference>
<evidence type="ECO:0000256" key="6">
    <source>
        <dbReference type="ARBA" id="ARBA00022692"/>
    </source>
</evidence>
<dbReference type="Gene3D" id="6.10.340.10">
    <property type="match status" value="1"/>
</dbReference>
<dbReference type="InterPro" id="IPR036097">
    <property type="entry name" value="HisK_dim/P_sf"/>
</dbReference>
<comment type="caution">
    <text evidence="13">The sequence shown here is derived from an EMBL/GenBank/DDBJ whole genome shotgun (WGS) entry which is preliminary data.</text>
</comment>
<keyword evidence="6" id="KW-0812">Transmembrane</keyword>
<evidence type="ECO:0000256" key="3">
    <source>
        <dbReference type="ARBA" id="ARBA00012438"/>
    </source>
</evidence>
<dbReference type="InterPro" id="IPR036890">
    <property type="entry name" value="HATPase_C_sf"/>
</dbReference>
<dbReference type="EMBL" id="SODV01000002">
    <property type="protein sequence ID" value="TDW96458.1"/>
    <property type="molecule type" value="Genomic_DNA"/>
</dbReference>
<evidence type="ECO:0000256" key="7">
    <source>
        <dbReference type="ARBA" id="ARBA00022777"/>
    </source>
</evidence>
<dbReference type="PROSITE" id="PS50885">
    <property type="entry name" value="HAMP"/>
    <property type="match status" value="1"/>
</dbReference>
<dbReference type="Pfam" id="PF00512">
    <property type="entry name" value="HisKA"/>
    <property type="match status" value="1"/>
</dbReference>
<evidence type="ECO:0000256" key="5">
    <source>
        <dbReference type="ARBA" id="ARBA00022679"/>
    </source>
</evidence>
<keyword evidence="14" id="KW-1185">Reference proteome</keyword>
<keyword evidence="8" id="KW-1133">Transmembrane helix</keyword>
<dbReference type="InterPro" id="IPR050428">
    <property type="entry name" value="TCS_sensor_his_kinase"/>
</dbReference>
<keyword evidence="10" id="KW-0472">Membrane</keyword>
<keyword evidence="5" id="KW-0808">Transferase</keyword>
<dbReference type="PANTHER" id="PTHR45436:SF5">
    <property type="entry name" value="SENSOR HISTIDINE KINASE TRCS"/>
    <property type="match status" value="1"/>
</dbReference>
<dbReference type="CDD" id="cd06225">
    <property type="entry name" value="HAMP"/>
    <property type="match status" value="1"/>
</dbReference>
<dbReference type="Gene3D" id="1.10.287.130">
    <property type="match status" value="1"/>
</dbReference>
<dbReference type="Pfam" id="PF02518">
    <property type="entry name" value="HATPase_c"/>
    <property type="match status" value="1"/>
</dbReference>
<feature type="domain" description="Histidine kinase" evidence="11">
    <location>
        <begin position="234"/>
        <end position="451"/>
    </location>
</feature>
<comment type="catalytic activity">
    <reaction evidence="1">
        <text>ATP + protein L-histidine = ADP + protein N-phospho-L-histidine.</text>
        <dbReference type="EC" id="2.7.13.3"/>
    </reaction>
</comment>
<dbReference type="GO" id="GO:0000155">
    <property type="term" value="F:phosphorelay sensor kinase activity"/>
    <property type="evidence" value="ECO:0007669"/>
    <property type="project" value="InterPro"/>
</dbReference>
<dbReference type="AlphaFoldDB" id="A0A4R8DGF8"/>
<dbReference type="PROSITE" id="PS50109">
    <property type="entry name" value="HIS_KIN"/>
    <property type="match status" value="1"/>
</dbReference>
<dbReference type="PRINTS" id="PR00344">
    <property type="entry name" value="BCTRLSENSOR"/>
</dbReference>
<evidence type="ECO:0000256" key="4">
    <source>
        <dbReference type="ARBA" id="ARBA00022553"/>
    </source>
</evidence>
<dbReference type="SUPFAM" id="SSF55874">
    <property type="entry name" value="ATPase domain of HSP90 chaperone/DNA topoisomerase II/histidine kinase"/>
    <property type="match status" value="1"/>
</dbReference>
<dbReference type="Gene3D" id="3.30.565.10">
    <property type="entry name" value="Histidine kinase-like ATPase, C-terminal domain"/>
    <property type="match status" value="1"/>
</dbReference>
<proteinExistence type="predicted"/>
<dbReference type="SUPFAM" id="SSF47384">
    <property type="entry name" value="Homodimeric domain of signal transducing histidine kinase"/>
    <property type="match status" value="1"/>
</dbReference>
<dbReference type="SUPFAM" id="SSF158472">
    <property type="entry name" value="HAMP domain-like"/>
    <property type="match status" value="1"/>
</dbReference>
<evidence type="ECO:0000256" key="1">
    <source>
        <dbReference type="ARBA" id="ARBA00000085"/>
    </source>
</evidence>
<dbReference type="InterPro" id="IPR005467">
    <property type="entry name" value="His_kinase_dom"/>
</dbReference>